<accession>A0ABS4YX51</accession>
<evidence type="ECO:0000256" key="2">
    <source>
        <dbReference type="ARBA" id="ARBA00023315"/>
    </source>
</evidence>
<evidence type="ECO:0000259" key="3">
    <source>
        <dbReference type="PROSITE" id="PS51186"/>
    </source>
</evidence>
<proteinExistence type="predicted"/>
<dbReference type="InterPro" id="IPR050832">
    <property type="entry name" value="Bact_Acetyltransf"/>
</dbReference>
<feature type="domain" description="N-acetyltransferase" evidence="3">
    <location>
        <begin position="3"/>
        <end position="186"/>
    </location>
</feature>
<dbReference type="PANTHER" id="PTHR43877">
    <property type="entry name" value="AMINOALKYLPHOSPHONATE N-ACETYLTRANSFERASE-RELATED-RELATED"/>
    <property type="match status" value="1"/>
</dbReference>
<reference evidence="4 5" key="1">
    <citation type="submission" date="2021-03" db="EMBL/GenBank/DDBJ databases">
        <title>Sequencing the genomes of 1000 actinobacteria strains.</title>
        <authorList>
            <person name="Klenk H.-P."/>
        </authorList>
    </citation>
    <scope>NUCLEOTIDE SEQUENCE [LARGE SCALE GENOMIC DNA]</scope>
    <source>
        <strain evidence="4 5">DSM 16005</strain>
    </source>
</reference>
<dbReference type="Proteomes" id="UP000711614">
    <property type="component" value="Unassembled WGS sequence"/>
</dbReference>
<dbReference type="CDD" id="cd04301">
    <property type="entry name" value="NAT_SF"/>
    <property type="match status" value="1"/>
</dbReference>
<keyword evidence="1" id="KW-0808">Transferase</keyword>
<dbReference type="PROSITE" id="PS51186">
    <property type="entry name" value="GNAT"/>
    <property type="match status" value="1"/>
</dbReference>
<evidence type="ECO:0000256" key="1">
    <source>
        <dbReference type="ARBA" id="ARBA00022679"/>
    </source>
</evidence>
<protein>
    <submittedName>
        <fullName evidence="4">Ribosomal protein S18 acetylase RimI-like enzyme</fullName>
    </submittedName>
</protein>
<organism evidence="4 5">
    <name type="scientific">Arthrobacter stackebrandtii</name>
    <dbReference type="NCBI Taxonomy" id="272161"/>
    <lineage>
        <taxon>Bacteria</taxon>
        <taxon>Bacillati</taxon>
        <taxon>Actinomycetota</taxon>
        <taxon>Actinomycetes</taxon>
        <taxon>Micrococcales</taxon>
        <taxon>Micrococcaceae</taxon>
        <taxon>Arthrobacter</taxon>
    </lineage>
</organism>
<dbReference type="InterPro" id="IPR016181">
    <property type="entry name" value="Acyl_CoA_acyltransferase"/>
</dbReference>
<keyword evidence="5" id="KW-1185">Reference proteome</keyword>
<dbReference type="InterPro" id="IPR000182">
    <property type="entry name" value="GNAT_dom"/>
</dbReference>
<comment type="caution">
    <text evidence="4">The sequence shown here is derived from an EMBL/GenBank/DDBJ whole genome shotgun (WGS) entry which is preliminary data.</text>
</comment>
<name>A0ABS4YX51_9MICC</name>
<dbReference type="Gene3D" id="3.40.630.30">
    <property type="match status" value="1"/>
</dbReference>
<dbReference type="Pfam" id="PF00583">
    <property type="entry name" value="Acetyltransf_1"/>
    <property type="match status" value="1"/>
</dbReference>
<gene>
    <name evidence="4" type="ORF">JOF48_002098</name>
</gene>
<evidence type="ECO:0000313" key="4">
    <source>
        <dbReference type="EMBL" id="MBP2413299.1"/>
    </source>
</evidence>
<dbReference type="RefSeq" id="WP_245346490.1">
    <property type="nucleotide sequence ID" value="NZ_JAGIOI010000001.1"/>
</dbReference>
<dbReference type="SUPFAM" id="SSF55729">
    <property type="entry name" value="Acyl-CoA N-acyltransferases (Nat)"/>
    <property type="match status" value="1"/>
</dbReference>
<sequence>MEIVIRDAQPGDSAALAVLAAATFPLACPPGSAEADIDAFIAEHLNERAFAGYLSDPARKLFVAEASVTSGMDRLLAYSMLVDATPSDMAVAAALAAMPAGANAIELSKCYALPDVHGQGVSARLMQHTLNWISRQGGRTAWLGVNSENLRAQAFYGKHGFSVAGTKTFQLGNRVEHDYVMVRPAKN</sequence>
<evidence type="ECO:0000313" key="5">
    <source>
        <dbReference type="Proteomes" id="UP000711614"/>
    </source>
</evidence>
<keyword evidence="2" id="KW-0012">Acyltransferase</keyword>
<dbReference type="EMBL" id="JAGIOI010000001">
    <property type="protein sequence ID" value="MBP2413299.1"/>
    <property type="molecule type" value="Genomic_DNA"/>
</dbReference>